<dbReference type="Gene3D" id="3.60.40.10">
    <property type="entry name" value="PPM-type phosphatase domain"/>
    <property type="match status" value="1"/>
</dbReference>
<dbReference type="PROSITE" id="PS51746">
    <property type="entry name" value="PPM_2"/>
    <property type="match status" value="1"/>
</dbReference>
<dbReference type="InterPro" id="IPR036457">
    <property type="entry name" value="PPM-type-like_dom_sf"/>
</dbReference>
<sequence>MKIAAITDIGSCRQENQDNYCAQQLAGGTAWGIVCDGMGGVNGGRIAARIATDTMQQYFARQMHTLQPGAEKSFIMRGFDVTNRAVYEKATSDPEMLGMGTTAVCAYAGNGFAHIVHAGDSRAYLYHEGGLRQITRDHSMVQQLVDSGQITREQAALHPQKNLITRALGVAANIVPEYNRCEIEAGDILLLCTDGLTNMIPDGEIARVLREVPFFDATSILVDRALQAGGQDNITVLLMGVETTEVNNG</sequence>
<protein>
    <submittedName>
        <fullName evidence="2">Stp1/IreP family PP2C-type Ser/Thr phosphatase</fullName>
    </submittedName>
</protein>
<gene>
    <name evidence="2" type="ORF">H9810_01725</name>
</gene>
<dbReference type="EMBL" id="DXBO01000025">
    <property type="protein sequence ID" value="HIZ47426.1"/>
    <property type="molecule type" value="Genomic_DNA"/>
</dbReference>
<proteinExistence type="predicted"/>
<organism evidence="2 3">
    <name type="scientific">Candidatus Gemmiger excrementavium</name>
    <dbReference type="NCBI Taxonomy" id="2838608"/>
    <lineage>
        <taxon>Bacteria</taxon>
        <taxon>Bacillati</taxon>
        <taxon>Bacillota</taxon>
        <taxon>Clostridia</taxon>
        <taxon>Eubacteriales</taxon>
        <taxon>Gemmiger</taxon>
    </lineage>
</organism>
<dbReference type="PANTHER" id="PTHR47992">
    <property type="entry name" value="PROTEIN PHOSPHATASE"/>
    <property type="match status" value="1"/>
</dbReference>
<reference evidence="2" key="1">
    <citation type="journal article" date="2021" name="PeerJ">
        <title>Extensive microbial diversity within the chicken gut microbiome revealed by metagenomics and culture.</title>
        <authorList>
            <person name="Gilroy R."/>
            <person name="Ravi A."/>
            <person name="Getino M."/>
            <person name="Pursley I."/>
            <person name="Horton D.L."/>
            <person name="Alikhan N.F."/>
            <person name="Baker D."/>
            <person name="Gharbi K."/>
            <person name="Hall N."/>
            <person name="Watson M."/>
            <person name="Adriaenssens E.M."/>
            <person name="Foster-Nyarko E."/>
            <person name="Jarju S."/>
            <person name="Secka A."/>
            <person name="Antonio M."/>
            <person name="Oren A."/>
            <person name="Chaudhuri R.R."/>
            <person name="La Ragione R."/>
            <person name="Hildebrand F."/>
            <person name="Pallen M.J."/>
        </authorList>
    </citation>
    <scope>NUCLEOTIDE SEQUENCE</scope>
    <source>
        <strain evidence="2">3436</strain>
    </source>
</reference>
<dbReference type="SUPFAM" id="SSF81606">
    <property type="entry name" value="PP2C-like"/>
    <property type="match status" value="1"/>
</dbReference>
<dbReference type="InterPro" id="IPR015655">
    <property type="entry name" value="PP2C"/>
</dbReference>
<name>A0A9D2F1W0_9FIRM</name>
<dbReference type="GO" id="GO:0004722">
    <property type="term" value="F:protein serine/threonine phosphatase activity"/>
    <property type="evidence" value="ECO:0007669"/>
    <property type="project" value="InterPro"/>
</dbReference>
<dbReference type="SMART" id="SM00331">
    <property type="entry name" value="PP2C_SIG"/>
    <property type="match status" value="1"/>
</dbReference>
<dbReference type="Pfam" id="PF13672">
    <property type="entry name" value="PP2C_2"/>
    <property type="match status" value="1"/>
</dbReference>
<dbReference type="AlphaFoldDB" id="A0A9D2F1W0"/>
<feature type="domain" description="PPM-type phosphatase" evidence="1">
    <location>
        <begin position="2"/>
        <end position="241"/>
    </location>
</feature>
<evidence type="ECO:0000313" key="3">
    <source>
        <dbReference type="Proteomes" id="UP000824031"/>
    </source>
</evidence>
<reference evidence="2" key="2">
    <citation type="submission" date="2021-04" db="EMBL/GenBank/DDBJ databases">
        <authorList>
            <person name="Gilroy R."/>
        </authorList>
    </citation>
    <scope>NUCLEOTIDE SEQUENCE</scope>
    <source>
        <strain evidence="2">3436</strain>
    </source>
</reference>
<comment type="caution">
    <text evidence="2">The sequence shown here is derived from an EMBL/GenBank/DDBJ whole genome shotgun (WGS) entry which is preliminary data.</text>
</comment>
<dbReference type="CDD" id="cd00143">
    <property type="entry name" value="PP2Cc"/>
    <property type="match status" value="1"/>
</dbReference>
<evidence type="ECO:0000259" key="1">
    <source>
        <dbReference type="PROSITE" id="PS51746"/>
    </source>
</evidence>
<evidence type="ECO:0000313" key="2">
    <source>
        <dbReference type="EMBL" id="HIZ47426.1"/>
    </source>
</evidence>
<dbReference type="NCBIfam" id="NF033484">
    <property type="entry name" value="Stp1_PP2C_phos"/>
    <property type="match status" value="1"/>
</dbReference>
<dbReference type="SMART" id="SM00332">
    <property type="entry name" value="PP2Cc"/>
    <property type="match status" value="1"/>
</dbReference>
<dbReference type="InterPro" id="IPR001932">
    <property type="entry name" value="PPM-type_phosphatase-like_dom"/>
</dbReference>
<dbReference type="Proteomes" id="UP000824031">
    <property type="component" value="Unassembled WGS sequence"/>
</dbReference>
<accession>A0A9D2F1W0</accession>